<dbReference type="KEGG" id="xyk:GT347_15810"/>
<reference evidence="1 2" key="1">
    <citation type="submission" date="2020-01" db="EMBL/GenBank/DDBJ databases">
        <title>Genome sequencing of strain KACC 21265.</title>
        <authorList>
            <person name="Heo J."/>
            <person name="Kim S.-J."/>
            <person name="Kim J.-S."/>
            <person name="Hong S.-B."/>
            <person name="Kwon S.-W."/>
        </authorList>
    </citation>
    <scope>NUCLEOTIDE SEQUENCE [LARGE SCALE GENOMIC DNA]</scope>
    <source>
        <strain evidence="1 2">KACC 21265</strain>
    </source>
</reference>
<proteinExistence type="predicted"/>
<organism evidence="1 2">
    <name type="scientific">Xylophilus rhododendri</name>
    <dbReference type="NCBI Taxonomy" id="2697032"/>
    <lineage>
        <taxon>Bacteria</taxon>
        <taxon>Pseudomonadati</taxon>
        <taxon>Pseudomonadota</taxon>
        <taxon>Betaproteobacteria</taxon>
        <taxon>Burkholderiales</taxon>
        <taxon>Xylophilus</taxon>
    </lineage>
</organism>
<evidence type="ECO:0000313" key="1">
    <source>
        <dbReference type="EMBL" id="QHI99312.1"/>
    </source>
</evidence>
<dbReference type="EMBL" id="CP047650">
    <property type="protein sequence ID" value="QHI99312.1"/>
    <property type="molecule type" value="Genomic_DNA"/>
</dbReference>
<protein>
    <submittedName>
        <fullName evidence="1">Uncharacterized protein</fullName>
    </submittedName>
</protein>
<dbReference type="Proteomes" id="UP000464787">
    <property type="component" value="Chromosome"/>
</dbReference>
<sequence>MKLNRMTPAGHSIKAFCRCNQVLRQTFAKPLAAHRAIKALWVAGGTEDFSKAIEALKEVPQQYEPECWDAAWINLERLGRRKPTRDFERLFIHMLEQLPDTSGLRLQQLQRAAACLLKHSRDHRRYGKTQWPANQLMCLCAAEPDLPDRLWRKVLHLQGKNLAHGGLFRPSAALVARLPQNRQQEFAILQRCREFFLETVSLQDALELLQRIEGVADPAIRFDLLQVATMCMMRREPDVWSVVSKKQREMLLTLASTHLRQQVLLSMWVDQNPALRRTLLEQLKPLQPLAAAHVLDWQHFAFQNQPEAIAQLEQRLLELLVLSREQHADDHPKFLLALANCAGLIEDQTSRQRLRTLVEGEIEQVGLRWRLPILAALETGTSCVIGVPPSWTERWNRALADTFAALRQAGSAEAAWPLVQALLPALGKSGQRDAALDGLLAALPLLALDDQARVLCQIIERLEREPFCWLTPEHRCRLIEVCGGLPFYLRSAPLEALAHDSDLPPQPGDALLAELQRETDEAMQAWAADESP</sequence>
<name>A0A857J8H0_9BURK</name>
<gene>
    <name evidence="1" type="ORF">GT347_15810</name>
</gene>
<accession>A0A857J8H0</accession>
<keyword evidence="2" id="KW-1185">Reference proteome</keyword>
<dbReference type="RefSeq" id="WP_160553109.1">
    <property type="nucleotide sequence ID" value="NZ_CP047650.1"/>
</dbReference>
<evidence type="ECO:0000313" key="2">
    <source>
        <dbReference type="Proteomes" id="UP000464787"/>
    </source>
</evidence>
<dbReference type="AlphaFoldDB" id="A0A857J8H0"/>